<keyword evidence="1" id="KW-0812">Transmembrane</keyword>
<sequence length="284" mass="31020">MIDCILGLDAIGSIITFAFGFFVLGRLIPKSALAQKRRGNGVKGQEGDSGLECFPSAAIANENWNRVSSRSVAKCGAVFACLLLAKTRNASGDPTHFEMLVFHIWLGVMGLVDELDDNIMPLRKARCIADGIAVQCVRYGLYAYMLLAIPYLVAANDLFCQDAVVLLLNQMLGKKLDTPVFMGAAIITMPLIGSMGWYSGTLTGWPIEGMMAVILGHILYEIHDENPLLMRFNQTFKVPVIIYQITNQHFFIVVLVGVGLLPSNWLLCSSLAYPIAKLGVVYGP</sequence>
<evidence type="ECO:0000256" key="1">
    <source>
        <dbReference type="SAM" id="Phobius"/>
    </source>
</evidence>
<dbReference type="EMBL" id="HBHI01023974">
    <property type="protein sequence ID" value="CAD9690398.1"/>
    <property type="molecule type" value="Transcribed_RNA"/>
</dbReference>
<proteinExistence type="predicted"/>
<evidence type="ECO:0000313" key="2">
    <source>
        <dbReference type="EMBL" id="CAD9690398.1"/>
    </source>
</evidence>
<feature type="transmembrane region" description="Helical" evidence="1">
    <location>
        <begin position="180"/>
        <end position="198"/>
    </location>
</feature>
<protein>
    <submittedName>
        <fullName evidence="2">Uncharacterized protein</fullName>
    </submittedName>
</protein>
<feature type="transmembrane region" description="Helical" evidence="1">
    <location>
        <begin position="141"/>
        <end position="168"/>
    </location>
</feature>
<name>A0A7S2S6F3_9STRA</name>
<gene>
    <name evidence="2" type="ORF">EANT1437_LOCUS12298</name>
</gene>
<accession>A0A7S2S6F3</accession>
<reference evidence="2" key="1">
    <citation type="submission" date="2021-01" db="EMBL/GenBank/DDBJ databases">
        <authorList>
            <person name="Corre E."/>
            <person name="Pelletier E."/>
            <person name="Niang G."/>
            <person name="Scheremetjew M."/>
            <person name="Finn R."/>
            <person name="Kale V."/>
            <person name="Holt S."/>
            <person name="Cochrane G."/>
            <person name="Meng A."/>
            <person name="Brown T."/>
            <person name="Cohen L."/>
        </authorList>
    </citation>
    <scope>NUCLEOTIDE SEQUENCE</scope>
    <source>
        <strain evidence="2">CCMP1452</strain>
    </source>
</reference>
<feature type="transmembrane region" description="Helical" evidence="1">
    <location>
        <begin position="6"/>
        <end position="28"/>
    </location>
</feature>
<dbReference type="AlphaFoldDB" id="A0A7S2S6F3"/>
<keyword evidence="1" id="KW-1133">Transmembrane helix</keyword>
<keyword evidence="1" id="KW-0472">Membrane</keyword>
<organism evidence="2">
    <name type="scientific">Eucampia antarctica</name>
    <dbReference type="NCBI Taxonomy" id="49252"/>
    <lineage>
        <taxon>Eukaryota</taxon>
        <taxon>Sar</taxon>
        <taxon>Stramenopiles</taxon>
        <taxon>Ochrophyta</taxon>
        <taxon>Bacillariophyta</taxon>
        <taxon>Mediophyceae</taxon>
        <taxon>Biddulphiophycidae</taxon>
        <taxon>Hemiaulales</taxon>
        <taxon>Hemiaulaceae</taxon>
        <taxon>Eucampia</taxon>
    </lineage>
</organism>